<dbReference type="EMBL" id="CAADFC020000028">
    <property type="protein sequence ID" value="VIO76375.1"/>
    <property type="molecule type" value="Genomic_DNA"/>
</dbReference>
<dbReference type="Proteomes" id="UP000328092">
    <property type="component" value="Unassembled WGS sequence"/>
</dbReference>
<comment type="caution">
    <text evidence="1">The sequence shown here is derived from an EMBL/GenBank/DDBJ whole genome shotgun (WGS) entry which is preliminary data.</text>
</comment>
<dbReference type="SUPFAM" id="SSF141452">
    <property type="entry name" value="Hcp1-like"/>
    <property type="match status" value="1"/>
</dbReference>
<reference evidence="1" key="1">
    <citation type="submission" date="2019-02" db="EMBL/GenBank/DDBJ databases">
        <authorList>
            <person name="Pothier F.J."/>
        </authorList>
    </citation>
    <scope>NUCLEOTIDE SEQUENCE</scope>
    <source>
        <strain evidence="1">CI-1B</strain>
    </source>
</reference>
<evidence type="ECO:0000313" key="2">
    <source>
        <dbReference type="Proteomes" id="UP000328092"/>
    </source>
</evidence>
<proteinExistence type="predicted"/>
<gene>
    <name evidence="1" type="ORF">CI1B_63800</name>
</gene>
<evidence type="ECO:0008006" key="3">
    <source>
        <dbReference type="Google" id="ProtNLM"/>
    </source>
</evidence>
<name>A0A508TPA2_9BRAD</name>
<dbReference type="AlphaFoldDB" id="A0A508TPA2"/>
<dbReference type="RefSeq" id="WP_172627061.1">
    <property type="nucleotide sequence ID" value="NZ_CAADFB020000037.1"/>
</dbReference>
<dbReference type="InterPro" id="IPR053165">
    <property type="entry name" value="HSI-I_assembly_Hcp1"/>
</dbReference>
<organism evidence="1 2">
    <name type="scientific">Bradyrhizobium ivorense</name>
    <dbReference type="NCBI Taxonomy" id="2511166"/>
    <lineage>
        <taxon>Bacteria</taxon>
        <taxon>Pseudomonadati</taxon>
        <taxon>Pseudomonadota</taxon>
        <taxon>Alphaproteobacteria</taxon>
        <taxon>Hyphomicrobiales</taxon>
        <taxon>Nitrobacteraceae</taxon>
        <taxon>Bradyrhizobium</taxon>
    </lineage>
</organism>
<dbReference type="InterPro" id="IPR008514">
    <property type="entry name" value="T6SS_Hcp"/>
</dbReference>
<keyword evidence="2" id="KW-1185">Reference proteome</keyword>
<dbReference type="Pfam" id="PF05638">
    <property type="entry name" value="T6SS_HCP"/>
    <property type="match status" value="1"/>
</dbReference>
<dbReference type="Gene3D" id="2.30.110.20">
    <property type="entry name" value="Hcp1-like"/>
    <property type="match status" value="1"/>
</dbReference>
<dbReference type="InterPro" id="IPR036624">
    <property type="entry name" value="Hcp1-lik_sf"/>
</dbReference>
<evidence type="ECO:0000313" key="1">
    <source>
        <dbReference type="EMBL" id="VIO76375.1"/>
    </source>
</evidence>
<sequence>MAGDMFLKLDGIKGESIDDAKPAHKDEIDIIGWSFGVSNPASFALGQGGQQSKPTFSDFHISKYVDKASAALMNAAATGKHFKDGKITCRKAAGESKLEYLIIKLDEVLITSVQHSGSGSEQYVHESVTLTCGAIDFTYQGQADITGGAEGNFEFTYDLQKQTSNLK</sequence>
<dbReference type="PANTHER" id="PTHR36152">
    <property type="entry name" value="CYTOPLASMIC PROTEIN-RELATED"/>
    <property type="match status" value="1"/>
</dbReference>
<protein>
    <recommendedName>
        <fullName evidence="3">Protein hcp1</fullName>
    </recommendedName>
</protein>
<dbReference type="PANTHER" id="PTHR36152:SF1">
    <property type="entry name" value="UBIQUITIN-LIKE DOMAIN-CONTAINING PROTEIN"/>
    <property type="match status" value="1"/>
</dbReference>
<accession>A0A508TPA2</accession>